<dbReference type="RefSeq" id="WP_260046091.1">
    <property type="nucleotide sequence ID" value="NZ_JANZXA010000006.1"/>
</dbReference>
<gene>
    <name evidence="1" type="ORF">NZK81_10540</name>
</gene>
<name>A0ABT2I589_9SPHN</name>
<evidence type="ECO:0000313" key="2">
    <source>
        <dbReference type="Proteomes" id="UP001165583"/>
    </source>
</evidence>
<keyword evidence="2" id="KW-1185">Reference proteome</keyword>
<proteinExistence type="predicted"/>
<evidence type="ECO:0000313" key="1">
    <source>
        <dbReference type="EMBL" id="MCT2399990.1"/>
    </source>
</evidence>
<sequence length="131" mass="13967">MGIGPPEAWAPDRSVLERDGEIAHAADARIVEAHRRVAIEDVPLLAAACEALDLSSAAFANEGLAVHAPSPQVLARTLRAVRDSAPEPAGERQWCLVTNRRTTLSMLDDAGCRIAIVQRGADYLGSFPDEA</sequence>
<accession>A0ABT2I589</accession>
<reference evidence="1" key="1">
    <citation type="submission" date="2022-09" db="EMBL/GenBank/DDBJ databases">
        <title>Novosphingobium sp. Nov., a polycyclic aromatic hydrocarbon-degrading bacterium isolated form mangrove sediments in HongKong.</title>
        <authorList>
            <person name="Hu Z."/>
        </authorList>
    </citation>
    <scope>NUCLEOTIDE SEQUENCE</scope>
    <source>
        <strain evidence="1">HK4-1</strain>
    </source>
</reference>
<dbReference type="EMBL" id="JANZXA010000006">
    <property type="protein sequence ID" value="MCT2399990.1"/>
    <property type="molecule type" value="Genomic_DNA"/>
</dbReference>
<organism evidence="1 2">
    <name type="scientific">Novosphingobium mangrovi</name>
    <name type="common">ex Huang et al. 2023</name>
    <dbReference type="NCBI Taxonomy" id="2976432"/>
    <lineage>
        <taxon>Bacteria</taxon>
        <taxon>Pseudomonadati</taxon>
        <taxon>Pseudomonadota</taxon>
        <taxon>Alphaproteobacteria</taxon>
        <taxon>Sphingomonadales</taxon>
        <taxon>Sphingomonadaceae</taxon>
        <taxon>Novosphingobium</taxon>
    </lineage>
</organism>
<dbReference type="Proteomes" id="UP001165583">
    <property type="component" value="Unassembled WGS sequence"/>
</dbReference>
<protein>
    <submittedName>
        <fullName evidence="1">Uncharacterized protein</fullName>
    </submittedName>
</protein>
<comment type="caution">
    <text evidence="1">The sequence shown here is derived from an EMBL/GenBank/DDBJ whole genome shotgun (WGS) entry which is preliminary data.</text>
</comment>